<feature type="compositionally biased region" description="Low complexity" evidence="1">
    <location>
        <begin position="12"/>
        <end position="26"/>
    </location>
</feature>
<dbReference type="EMBL" id="JBEAFC010000007">
    <property type="protein sequence ID" value="KAL1551676.1"/>
    <property type="molecule type" value="Genomic_DNA"/>
</dbReference>
<comment type="caution">
    <text evidence="2">The sequence shown here is derived from an EMBL/GenBank/DDBJ whole genome shotgun (WGS) entry which is preliminary data.</text>
</comment>
<evidence type="ECO:0000313" key="2">
    <source>
        <dbReference type="EMBL" id="KAL1551676.1"/>
    </source>
</evidence>
<feature type="compositionally biased region" description="Polar residues" evidence="1">
    <location>
        <begin position="1"/>
        <end position="10"/>
    </location>
</feature>
<evidence type="ECO:0000313" key="3">
    <source>
        <dbReference type="Proteomes" id="UP001567538"/>
    </source>
</evidence>
<keyword evidence="3" id="KW-1185">Reference proteome</keyword>
<accession>A0ABD1H5K2</accession>
<name>A0ABD1H5K2_SALDI</name>
<dbReference type="Proteomes" id="UP001567538">
    <property type="component" value="Unassembled WGS sequence"/>
</dbReference>
<sequence>MVLQDQNHSIKSARSAAAGSSRSTSTPQNATMIGFDDVLLRMLDKAFRTVGRMFETDQPRSLIEGVLKLQQCERDGSWFKQSGTMGSHGLPALIPS</sequence>
<feature type="region of interest" description="Disordered" evidence="1">
    <location>
        <begin position="1"/>
        <end position="29"/>
    </location>
</feature>
<organism evidence="2 3">
    <name type="scientific">Salvia divinorum</name>
    <name type="common">Maria pastora</name>
    <name type="synonym">Diviner's sage</name>
    <dbReference type="NCBI Taxonomy" id="28513"/>
    <lineage>
        <taxon>Eukaryota</taxon>
        <taxon>Viridiplantae</taxon>
        <taxon>Streptophyta</taxon>
        <taxon>Embryophyta</taxon>
        <taxon>Tracheophyta</taxon>
        <taxon>Spermatophyta</taxon>
        <taxon>Magnoliopsida</taxon>
        <taxon>eudicotyledons</taxon>
        <taxon>Gunneridae</taxon>
        <taxon>Pentapetalae</taxon>
        <taxon>asterids</taxon>
        <taxon>lamiids</taxon>
        <taxon>Lamiales</taxon>
        <taxon>Lamiaceae</taxon>
        <taxon>Nepetoideae</taxon>
        <taxon>Mentheae</taxon>
        <taxon>Salviinae</taxon>
        <taxon>Salvia</taxon>
        <taxon>Salvia subgen. Calosphace</taxon>
    </lineage>
</organism>
<proteinExistence type="predicted"/>
<reference evidence="2 3" key="1">
    <citation type="submission" date="2024-06" db="EMBL/GenBank/DDBJ databases">
        <title>A chromosome level genome sequence of Diviner's sage (Salvia divinorum).</title>
        <authorList>
            <person name="Ford S.A."/>
            <person name="Ro D.-K."/>
            <person name="Ness R.W."/>
            <person name="Phillips M.A."/>
        </authorList>
    </citation>
    <scope>NUCLEOTIDE SEQUENCE [LARGE SCALE GENOMIC DNA]</scope>
    <source>
        <strain evidence="2">SAF-2024a</strain>
        <tissue evidence="2">Leaf</tissue>
    </source>
</reference>
<evidence type="ECO:0000256" key="1">
    <source>
        <dbReference type="SAM" id="MobiDB-lite"/>
    </source>
</evidence>
<dbReference type="AlphaFoldDB" id="A0ABD1H5K2"/>
<protein>
    <submittedName>
        <fullName evidence="2">Late blight resistance protein R1B-16 isoform X2</fullName>
    </submittedName>
</protein>
<gene>
    <name evidence="2" type="ORF">AAHA92_19489</name>
</gene>